<dbReference type="PANTHER" id="PTHR35789:SF1">
    <property type="entry name" value="SPORE GERMINATION PROTEIN B3"/>
    <property type="match status" value="1"/>
</dbReference>
<evidence type="ECO:0000256" key="5">
    <source>
        <dbReference type="ARBA" id="ARBA00023136"/>
    </source>
</evidence>
<organism evidence="10 11">
    <name type="scientific">Paenibacillus oralis</name>
    <dbReference type="NCBI Taxonomy" id="2490856"/>
    <lineage>
        <taxon>Bacteria</taxon>
        <taxon>Bacillati</taxon>
        <taxon>Bacillota</taxon>
        <taxon>Bacilli</taxon>
        <taxon>Bacillales</taxon>
        <taxon>Paenibacillaceae</taxon>
        <taxon>Paenibacillus</taxon>
    </lineage>
</organism>
<dbReference type="InterPro" id="IPR008844">
    <property type="entry name" value="Spore_GerAC-like"/>
</dbReference>
<dbReference type="Proteomes" id="UP000267017">
    <property type="component" value="Unassembled WGS sequence"/>
</dbReference>
<dbReference type="Pfam" id="PF05504">
    <property type="entry name" value="Spore_GerAC"/>
    <property type="match status" value="1"/>
</dbReference>
<comment type="caution">
    <text evidence="10">The sequence shown here is derived from an EMBL/GenBank/DDBJ whole genome shotgun (WGS) entry which is preliminary data.</text>
</comment>
<dbReference type="GO" id="GO:0016020">
    <property type="term" value="C:membrane"/>
    <property type="evidence" value="ECO:0007669"/>
    <property type="project" value="UniProtKB-SubCell"/>
</dbReference>
<dbReference type="OrthoDB" id="9816067at2"/>
<dbReference type="PANTHER" id="PTHR35789">
    <property type="entry name" value="SPORE GERMINATION PROTEIN B3"/>
    <property type="match status" value="1"/>
</dbReference>
<reference evidence="10 11" key="1">
    <citation type="submission" date="2018-11" db="EMBL/GenBank/DDBJ databases">
        <title>Genome sequencing of Paenibacillus sp. KCOM 3021 (= ChDC PVNT-B20).</title>
        <authorList>
            <person name="Kook J.-K."/>
            <person name="Park S.-N."/>
            <person name="Lim Y.K."/>
        </authorList>
    </citation>
    <scope>NUCLEOTIDE SEQUENCE [LARGE SCALE GENOMIC DNA]</scope>
    <source>
        <strain evidence="10 11">KCOM 3021</strain>
    </source>
</reference>
<dbReference type="InterPro" id="IPR046953">
    <property type="entry name" value="Spore_GerAC-like_C"/>
</dbReference>
<evidence type="ECO:0000259" key="9">
    <source>
        <dbReference type="Pfam" id="PF25198"/>
    </source>
</evidence>
<evidence type="ECO:0000256" key="4">
    <source>
        <dbReference type="ARBA" id="ARBA00022729"/>
    </source>
</evidence>
<evidence type="ECO:0000256" key="2">
    <source>
        <dbReference type="ARBA" id="ARBA00007886"/>
    </source>
</evidence>
<dbReference type="PROSITE" id="PS51257">
    <property type="entry name" value="PROKAR_LIPOPROTEIN"/>
    <property type="match status" value="1"/>
</dbReference>
<evidence type="ECO:0000313" key="10">
    <source>
        <dbReference type="EMBL" id="RRJ63481.1"/>
    </source>
</evidence>
<evidence type="ECO:0000256" key="7">
    <source>
        <dbReference type="ARBA" id="ARBA00023288"/>
    </source>
</evidence>
<accession>A0A3P3TZD7</accession>
<proteinExistence type="inferred from homology"/>
<dbReference type="GO" id="GO:0009847">
    <property type="term" value="P:spore germination"/>
    <property type="evidence" value="ECO:0007669"/>
    <property type="project" value="InterPro"/>
</dbReference>
<dbReference type="Pfam" id="PF25198">
    <property type="entry name" value="Spore_GerAC_N"/>
    <property type="match status" value="1"/>
</dbReference>
<dbReference type="NCBIfam" id="TIGR02887">
    <property type="entry name" value="spore_ger_x_C"/>
    <property type="match status" value="1"/>
</dbReference>
<dbReference type="InterPro" id="IPR038501">
    <property type="entry name" value="Spore_GerAC_C_sf"/>
</dbReference>
<feature type="domain" description="Spore germination GerAC-like C-terminal" evidence="8">
    <location>
        <begin position="223"/>
        <end position="389"/>
    </location>
</feature>
<evidence type="ECO:0000256" key="3">
    <source>
        <dbReference type="ARBA" id="ARBA00022544"/>
    </source>
</evidence>
<dbReference type="RefSeq" id="WP_128631317.1">
    <property type="nucleotide sequence ID" value="NZ_RRCN01000001.1"/>
</dbReference>
<evidence type="ECO:0000256" key="1">
    <source>
        <dbReference type="ARBA" id="ARBA00004635"/>
    </source>
</evidence>
<gene>
    <name evidence="10" type="ORF">EHV15_11500</name>
</gene>
<keyword evidence="5" id="KW-0472">Membrane</keyword>
<keyword evidence="6" id="KW-0564">Palmitate</keyword>
<dbReference type="InterPro" id="IPR057336">
    <property type="entry name" value="GerAC_N"/>
</dbReference>
<evidence type="ECO:0000256" key="6">
    <source>
        <dbReference type="ARBA" id="ARBA00023139"/>
    </source>
</evidence>
<evidence type="ECO:0000259" key="8">
    <source>
        <dbReference type="Pfam" id="PF05504"/>
    </source>
</evidence>
<name>A0A3P3TZD7_9BACL</name>
<feature type="domain" description="Spore germination protein N-terminal" evidence="9">
    <location>
        <begin position="23"/>
        <end position="197"/>
    </location>
</feature>
<dbReference type="Gene3D" id="3.30.300.210">
    <property type="entry name" value="Nutrient germinant receptor protein C, domain 3"/>
    <property type="match status" value="1"/>
</dbReference>
<comment type="similarity">
    <text evidence="2">Belongs to the GerABKC lipoprotein family.</text>
</comment>
<dbReference type="AlphaFoldDB" id="A0A3P3TZD7"/>
<comment type="subcellular location">
    <subcellularLocation>
        <location evidence="1">Membrane</location>
        <topology evidence="1">Lipid-anchor</topology>
    </subcellularLocation>
</comment>
<evidence type="ECO:0000313" key="11">
    <source>
        <dbReference type="Proteomes" id="UP000267017"/>
    </source>
</evidence>
<keyword evidence="3" id="KW-0309">Germination</keyword>
<dbReference type="EMBL" id="RRCN01000001">
    <property type="protein sequence ID" value="RRJ63481.1"/>
    <property type="molecule type" value="Genomic_DNA"/>
</dbReference>
<protein>
    <submittedName>
        <fullName evidence="10">Ger(X)C family spore germination protein</fullName>
    </submittedName>
</protein>
<sequence>MRKNMAALILLLSIVLLTTGCWNRRELNELGIAVAAGVDMEGGRYRLTVQVVDPGQVTAQKGASGGAPATLYTAEGDSVFEAARRLTQISPRKIYFSHLRIFLIGESLARQGIGQSLDFIFRDHEFRPNFYLVVAKGASAQEMLKIMTPLEPVPANKLFSSLETSEINWSPSLAVTLDELINNLASTGQSPVLTALEITGDPKIGESKTNISSIYTPTQLKFSGLAAFNKDKLIGWLSERESRGYHSIHGGVKSTVMFVRSPDNGMVIIEFLRSKTKVKGKVVDGRPQIEIQFTAEGNVGASGSKNLNLTDPSVIPDLEKKIEEKLIEFMETTIEKAQNEFKTDIFGFGEAVRRADPQAWKTLKENWNEEYFTSLPVNIKTDFIIRRIGMITSPVTEQMEE</sequence>
<keyword evidence="4" id="KW-0732">Signal</keyword>
<keyword evidence="7" id="KW-0449">Lipoprotein</keyword>
<keyword evidence="11" id="KW-1185">Reference proteome</keyword>